<accession>A0A7G9RK39</accession>
<dbReference type="CDD" id="cd00093">
    <property type="entry name" value="HTH_XRE"/>
    <property type="match status" value="1"/>
</dbReference>
<evidence type="ECO:0000256" key="1">
    <source>
        <dbReference type="SAM" id="Coils"/>
    </source>
</evidence>
<dbReference type="InterPro" id="IPR010982">
    <property type="entry name" value="Lambda_DNA-bd_dom_sf"/>
</dbReference>
<dbReference type="GO" id="GO:0003677">
    <property type="term" value="F:DNA binding"/>
    <property type="evidence" value="ECO:0007669"/>
    <property type="project" value="InterPro"/>
</dbReference>
<dbReference type="Gene3D" id="1.10.260.40">
    <property type="entry name" value="lambda repressor-like DNA-binding domains"/>
    <property type="match status" value="1"/>
</dbReference>
<dbReference type="RefSeq" id="WP_187596236.1">
    <property type="nucleotide sequence ID" value="NZ_CP060714.1"/>
</dbReference>
<dbReference type="SMART" id="SM00530">
    <property type="entry name" value="HTH_XRE"/>
    <property type="match status" value="1"/>
</dbReference>
<dbReference type="KEGG" id="drg:H9K76_15360"/>
<feature type="domain" description="HTH cro/C1-type" evidence="2">
    <location>
        <begin position="83"/>
        <end position="137"/>
    </location>
</feature>
<dbReference type="SUPFAM" id="SSF47413">
    <property type="entry name" value="lambda repressor-like DNA-binding domains"/>
    <property type="match status" value="1"/>
</dbReference>
<sequence length="147" mass="16204">MPNIASILKAEITRVARKEVRAEIEALRKASASQRMALAALKREVTELRKELRDAQKPQRAAAVDLNAPIDGEVQRRFSPARLAAHRQKLGLSAAEYGTLVGLSSQTIYNYEQGKGRPPAEMVTKLSRLKELSKTEIQALLSNANAK</sequence>
<dbReference type="Pfam" id="PF13560">
    <property type="entry name" value="HTH_31"/>
    <property type="match status" value="1"/>
</dbReference>
<reference evidence="3 4" key="1">
    <citation type="submission" date="2020-08" db="EMBL/GenBank/DDBJ databases">
        <title>Genome sequence of Diaphorobacter ruginosibacter DSM 27467T.</title>
        <authorList>
            <person name="Hyun D.-W."/>
            <person name="Bae J.-W."/>
        </authorList>
    </citation>
    <scope>NUCLEOTIDE SEQUENCE [LARGE SCALE GENOMIC DNA]</scope>
    <source>
        <strain evidence="3 4">DSM 27467</strain>
    </source>
</reference>
<proteinExistence type="predicted"/>
<dbReference type="InterPro" id="IPR001387">
    <property type="entry name" value="Cro/C1-type_HTH"/>
</dbReference>
<organism evidence="3 4">
    <name type="scientific">Diaphorobacter ruginosibacter</name>
    <dbReference type="NCBI Taxonomy" id="1715720"/>
    <lineage>
        <taxon>Bacteria</taxon>
        <taxon>Pseudomonadati</taxon>
        <taxon>Pseudomonadota</taxon>
        <taxon>Betaproteobacteria</taxon>
        <taxon>Burkholderiales</taxon>
        <taxon>Comamonadaceae</taxon>
        <taxon>Diaphorobacter</taxon>
    </lineage>
</organism>
<keyword evidence="4" id="KW-1185">Reference proteome</keyword>
<gene>
    <name evidence="3" type="ORF">H9K76_15360</name>
</gene>
<feature type="coiled-coil region" evidence="1">
    <location>
        <begin position="24"/>
        <end position="58"/>
    </location>
</feature>
<evidence type="ECO:0000313" key="3">
    <source>
        <dbReference type="EMBL" id="QNN55964.1"/>
    </source>
</evidence>
<dbReference type="EMBL" id="CP060714">
    <property type="protein sequence ID" value="QNN55964.1"/>
    <property type="molecule type" value="Genomic_DNA"/>
</dbReference>
<dbReference type="AlphaFoldDB" id="A0A7G9RK39"/>
<protein>
    <submittedName>
        <fullName evidence="3">Helix-turn-helix transcriptional regulator</fullName>
    </submittedName>
</protein>
<keyword evidence="1" id="KW-0175">Coiled coil</keyword>
<evidence type="ECO:0000313" key="4">
    <source>
        <dbReference type="Proteomes" id="UP000515811"/>
    </source>
</evidence>
<name>A0A7G9RK39_9BURK</name>
<dbReference type="PROSITE" id="PS50943">
    <property type="entry name" value="HTH_CROC1"/>
    <property type="match status" value="1"/>
</dbReference>
<dbReference type="Proteomes" id="UP000515811">
    <property type="component" value="Chromosome"/>
</dbReference>
<evidence type="ECO:0000259" key="2">
    <source>
        <dbReference type="PROSITE" id="PS50943"/>
    </source>
</evidence>